<organism evidence="1 2">
    <name type="scientific">Armadillidium nasatum</name>
    <dbReference type="NCBI Taxonomy" id="96803"/>
    <lineage>
        <taxon>Eukaryota</taxon>
        <taxon>Metazoa</taxon>
        <taxon>Ecdysozoa</taxon>
        <taxon>Arthropoda</taxon>
        <taxon>Crustacea</taxon>
        <taxon>Multicrustacea</taxon>
        <taxon>Malacostraca</taxon>
        <taxon>Eumalacostraca</taxon>
        <taxon>Peracarida</taxon>
        <taxon>Isopoda</taxon>
        <taxon>Oniscidea</taxon>
        <taxon>Crinocheta</taxon>
        <taxon>Armadillidiidae</taxon>
        <taxon>Armadillidium</taxon>
    </lineage>
</organism>
<dbReference type="Proteomes" id="UP000326759">
    <property type="component" value="Unassembled WGS sequence"/>
</dbReference>
<proteinExistence type="predicted"/>
<gene>
    <name evidence="1" type="ORF">Anas_09265</name>
</gene>
<protein>
    <submittedName>
        <fullName evidence="1">Uncharacterized protein</fullName>
    </submittedName>
</protein>
<keyword evidence="2" id="KW-1185">Reference proteome</keyword>
<comment type="caution">
    <text evidence="1">The sequence shown here is derived from an EMBL/GenBank/DDBJ whole genome shotgun (WGS) entry which is preliminary data.</text>
</comment>
<evidence type="ECO:0000313" key="1">
    <source>
        <dbReference type="EMBL" id="KAB7508206.1"/>
    </source>
</evidence>
<accession>A0A5N5TPX4</accession>
<dbReference type="EMBL" id="SEYY01000012">
    <property type="protein sequence ID" value="KAB7508206.1"/>
    <property type="molecule type" value="Genomic_DNA"/>
</dbReference>
<dbReference type="AlphaFoldDB" id="A0A5N5TPX4"/>
<name>A0A5N5TPX4_9CRUS</name>
<sequence>MLASTSNIYDLFYNLLSITCLENCLRLTPNWCYMAVGLYAMTTFHFNLVNLAEYIMVFNNQMMNQN</sequence>
<evidence type="ECO:0000313" key="2">
    <source>
        <dbReference type="Proteomes" id="UP000326759"/>
    </source>
</evidence>
<reference evidence="1 2" key="1">
    <citation type="journal article" date="2019" name="PLoS Biol.">
        <title>Sex chromosomes control vertical transmission of feminizing Wolbachia symbionts in an isopod.</title>
        <authorList>
            <person name="Becking T."/>
            <person name="Chebbi M.A."/>
            <person name="Giraud I."/>
            <person name="Moumen B."/>
            <person name="Laverre T."/>
            <person name="Caubet Y."/>
            <person name="Peccoud J."/>
            <person name="Gilbert C."/>
            <person name="Cordaux R."/>
        </authorList>
    </citation>
    <scope>NUCLEOTIDE SEQUENCE [LARGE SCALE GENOMIC DNA]</scope>
    <source>
        <strain evidence="1">ANa2</strain>
        <tissue evidence="1">Whole body excluding digestive tract and cuticle</tissue>
    </source>
</reference>